<dbReference type="InterPro" id="IPR050524">
    <property type="entry name" value="APC_YAT"/>
</dbReference>
<dbReference type="PIRSF" id="PIRSF006060">
    <property type="entry name" value="AA_transporter"/>
    <property type="match status" value="1"/>
</dbReference>
<evidence type="ECO:0000256" key="1">
    <source>
        <dbReference type="ARBA" id="ARBA00004141"/>
    </source>
</evidence>
<dbReference type="Gene3D" id="1.20.1740.10">
    <property type="entry name" value="Amino acid/polyamine transporter I"/>
    <property type="match status" value="1"/>
</dbReference>
<evidence type="ECO:0000256" key="2">
    <source>
        <dbReference type="ARBA" id="ARBA00022692"/>
    </source>
</evidence>
<feature type="compositionally biased region" description="Basic and acidic residues" evidence="5">
    <location>
        <begin position="1"/>
        <end position="12"/>
    </location>
</feature>
<feature type="domain" description="Amino acid permease/ SLC12A" evidence="7">
    <location>
        <begin position="247"/>
        <end position="371"/>
    </location>
</feature>
<keyword evidence="2 6" id="KW-0812">Transmembrane</keyword>
<dbReference type="Proteomes" id="UP000558688">
    <property type="component" value="Unassembled WGS sequence"/>
</dbReference>
<dbReference type="PANTHER" id="PTHR43341:SF18">
    <property type="entry name" value="AMINO ACID PERMEASE_ SLC12A DOMAIN-CONTAINING PROTEIN"/>
    <property type="match status" value="1"/>
</dbReference>
<reference evidence="8" key="1">
    <citation type="submission" date="2020-02" db="EMBL/GenBank/DDBJ databases">
        <title>Identification and distribution of gene clusters putatively required for synthesis of sphingolipid metabolism inhibitors in phylogenetically diverse species of the filamentous fungus Fusarium.</title>
        <authorList>
            <person name="Kim H.-S."/>
            <person name="Busman M."/>
            <person name="Brown D.W."/>
            <person name="Divon H."/>
            <person name="Uhlig S."/>
            <person name="Proctor R.H."/>
        </authorList>
    </citation>
    <scope>NUCLEOTIDE SEQUENCE [LARGE SCALE GENOMIC DNA]</scope>
    <source>
        <strain evidence="8">NRRL 39464</strain>
    </source>
</reference>
<dbReference type="AlphaFoldDB" id="A0A8H5ED26"/>
<feature type="transmembrane region" description="Helical" evidence="6">
    <location>
        <begin position="141"/>
        <end position="164"/>
    </location>
</feature>
<organism evidence="8 9">
    <name type="scientific">Fusarium oxysporum</name>
    <name type="common">Fusarium vascular wilt</name>
    <dbReference type="NCBI Taxonomy" id="5507"/>
    <lineage>
        <taxon>Eukaryota</taxon>
        <taxon>Fungi</taxon>
        <taxon>Dikarya</taxon>
        <taxon>Ascomycota</taxon>
        <taxon>Pezizomycotina</taxon>
        <taxon>Sordariomycetes</taxon>
        <taxon>Hypocreomycetidae</taxon>
        <taxon>Hypocreales</taxon>
        <taxon>Nectriaceae</taxon>
        <taxon>Fusarium</taxon>
        <taxon>Fusarium oxysporum species complex</taxon>
    </lineage>
</organism>
<gene>
    <name evidence="8" type="ORF">FOXYS1_13338</name>
</gene>
<keyword evidence="3 6" id="KW-1133">Transmembrane helix</keyword>
<comment type="caution">
    <text evidence="8">The sequence shown here is derived from an EMBL/GenBank/DDBJ whole genome shotgun (WGS) entry which is preliminary data.</text>
</comment>
<dbReference type="InterPro" id="IPR004841">
    <property type="entry name" value="AA-permease/SLC12A_dom"/>
</dbReference>
<accession>A0A8H5ED26</accession>
<feature type="transmembrane region" description="Helical" evidence="6">
    <location>
        <begin position="272"/>
        <end position="291"/>
    </location>
</feature>
<dbReference type="GO" id="GO:0016020">
    <property type="term" value="C:membrane"/>
    <property type="evidence" value="ECO:0007669"/>
    <property type="project" value="UniProtKB-SubCell"/>
</dbReference>
<sequence length="371" mass="39901">MESKAPEMESGEKAVAIPDNQSNSSDLAPGVMVTGDTAIENAPIDMSELKEMNKGLQSRHLQMMALAGAIGTGLFLRSGRAVAQAGPVGAFLGYTLIGFSAAGVVLAVAEMAALVPLSGGIVRYAEVFVDPALSFANGWNLVYKGLIFIPTGIVAAAVLMSFWVEVNNAVVKYPCRIEMQNYMLIYVEVDYRIRPAYGPYQLPIRSCEFGFALLKIALIFIVNIMAIVIIAGGGPEGDTLGFRYWKGIENISLAAAETQNARQVIPQAAKRVFWRILLFYSLTMFLVGLVVPSNDDRLLKSTGTAASPFVISATLAGITAIPHVINAIVVTSAWSCGNYGMMSYVRYLFGLAKNGHAPKVFTRLNRFGIPV</sequence>
<proteinExistence type="predicted"/>
<evidence type="ECO:0000256" key="4">
    <source>
        <dbReference type="ARBA" id="ARBA00023136"/>
    </source>
</evidence>
<name>A0A8H5ED26_FUSOX</name>
<evidence type="ECO:0000256" key="6">
    <source>
        <dbReference type="SAM" id="Phobius"/>
    </source>
</evidence>
<dbReference type="PANTHER" id="PTHR43341">
    <property type="entry name" value="AMINO ACID PERMEASE"/>
    <property type="match status" value="1"/>
</dbReference>
<dbReference type="EMBL" id="JAAFOW010002764">
    <property type="protein sequence ID" value="KAF5256204.1"/>
    <property type="molecule type" value="Genomic_DNA"/>
</dbReference>
<evidence type="ECO:0000313" key="9">
    <source>
        <dbReference type="Proteomes" id="UP000558688"/>
    </source>
</evidence>
<evidence type="ECO:0000313" key="8">
    <source>
        <dbReference type="EMBL" id="KAF5256204.1"/>
    </source>
</evidence>
<feature type="region of interest" description="Disordered" evidence="5">
    <location>
        <begin position="1"/>
        <end position="29"/>
    </location>
</feature>
<evidence type="ECO:0000256" key="3">
    <source>
        <dbReference type="ARBA" id="ARBA00022989"/>
    </source>
</evidence>
<evidence type="ECO:0000256" key="5">
    <source>
        <dbReference type="SAM" id="MobiDB-lite"/>
    </source>
</evidence>
<comment type="subcellular location">
    <subcellularLocation>
        <location evidence="1">Membrane</location>
        <topology evidence="1">Multi-pass membrane protein</topology>
    </subcellularLocation>
</comment>
<dbReference type="Pfam" id="PF00324">
    <property type="entry name" value="AA_permease"/>
    <property type="match status" value="2"/>
</dbReference>
<keyword evidence="4 6" id="KW-0472">Membrane</keyword>
<feature type="transmembrane region" description="Helical" evidence="6">
    <location>
        <begin position="311"/>
        <end position="336"/>
    </location>
</feature>
<protein>
    <recommendedName>
        <fullName evidence="7">Amino acid permease/ SLC12A domain-containing protein</fullName>
    </recommendedName>
</protein>
<feature type="transmembrane region" description="Helical" evidence="6">
    <location>
        <begin position="91"/>
        <end position="115"/>
    </location>
</feature>
<feature type="transmembrane region" description="Helical" evidence="6">
    <location>
        <begin position="209"/>
        <end position="233"/>
    </location>
</feature>
<feature type="domain" description="Amino acid permease/ SLC12A" evidence="7">
    <location>
        <begin position="60"/>
        <end position="246"/>
    </location>
</feature>
<dbReference type="GO" id="GO:0015171">
    <property type="term" value="F:amino acid transmembrane transporter activity"/>
    <property type="evidence" value="ECO:0007669"/>
    <property type="project" value="TreeGrafter"/>
</dbReference>
<evidence type="ECO:0000259" key="7">
    <source>
        <dbReference type="Pfam" id="PF00324"/>
    </source>
</evidence>